<feature type="compositionally biased region" description="Polar residues" evidence="1">
    <location>
        <begin position="103"/>
        <end position="134"/>
    </location>
</feature>
<dbReference type="KEGG" id="sbn:Sbal195_3429"/>
<evidence type="ECO:0000256" key="1">
    <source>
        <dbReference type="SAM" id="MobiDB-lite"/>
    </source>
</evidence>
<organism evidence="2 3">
    <name type="scientific">Shewanella baltica (strain OS195)</name>
    <dbReference type="NCBI Taxonomy" id="399599"/>
    <lineage>
        <taxon>Bacteria</taxon>
        <taxon>Pseudomonadati</taxon>
        <taxon>Pseudomonadota</taxon>
        <taxon>Gammaproteobacteria</taxon>
        <taxon>Alteromonadales</taxon>
        <taxon>Shewanellaceae</taxon>
        <taxon>Shewanella</taxon>
    </lineage>
</organism>
<proteinExistence type="predicted"/>
<name>A9KZY3_SHEB9</name>
<evidence type="ECO:0000313" key="2">
    <source>
        <dbReference type="EMBL" id="ABX50591.1"/>
    </source>
</evidence>
<dbReference type="EMBL" id="CP000891">
    <property type="protein sequence ID" value="ABX50591.1"/>
    <property type="molecule type" value="Genomic_DNA"/>
</dbReference>
<dbReference type="HOGENOM" id="CLU_1420576_0_0_6"/>
<feature type="region of interest" description="Disordered" evidence="1">
    <location>
        <begin position="103"/>
        <end position="143"/>
    </location>
</feature>
<gene>
    <name evidence="2" type="ordered locus">Sbal195_3429</name>
</gene>
<reference evidence="2 3" key="1">
    <citation type="submission" date="2007-11" db="EMBL/GenBank/DDBJ databases">
        <title>Complete sequence of chromosome of Shewanella baltica OS195.</title>
        <authorList>
            <consortium name="US DOE Joint Genome Institute"/>
            <person name="Copeland A."/>
            <person name="Lucas S."/>
            <person name="Lapidus A."/>
            <person name="Barry K."/>
            <person name="Glavina del Rio T."/>
            <person name="Dalin E."/>
            <person name="Tice H."/>
            <person name="Pitluck S."/>
            <person name="Chain P."/>
            <person name="Malfatti S."/>
            <person name="Shin M."/>
            <person name="Vergez L."/>
            <person name="Schmutz J."/>
            <person name="Larimer F."/>
            <person name="Land M."/>
            <person name="Hauser L."/>
            <person name="Kyrpides N."/>
            <person name="Kim E."/>
            <person name="Brettar I."/>
            <person name="Rodrigues J."/>
            <person name="Konstantinidis K."/>
            <person name="Klappenbach J."/>
            <person name="Hofle M."/>
            <person name="Tiedje J."/>
            <person name="Richardson P."/>
        </authorList>
    </citation>
    <scope>NUCLEOTIDE SEQUENCE [LARGE SCALE GENOMIC DNA]</scope>
    <source>
        <strain evidence="2 3">OS195</strain>
    </source>
</reference>
<sequence length="229" mass="24963" precursor="true">MTGFIFRFIRGHALVKHWRTGLMLVCVAIMLIAHSASYTPKTSEQRSDAARHYAQKHTALKQTAQMHTVGLDSSTPDAQPNAEPQSLSDADAITQDNAQLNAQSNVQSDAQTVESCGSLNTHDANRINSDSASQPAPCPSSDYVSHSDDLNFAPINSPRFISLAQHDVREVKPVYVLAIDFTAEPTPNVVEPTDLDIASDWTLSAVSSPARISGWKVSNLQYRFSQQAV</sequence>
<accession>A9KZY3</accession>
<dbReference type="AlphaFoldDB" id="A9KZY3"/>
<protein>
    <submittedName>
        <fullName evidence="2">Uncharacterized protein</fullName>
    </submittedName>
</protein>
<evidence type="ECO:0000313" key="3">
    <source>
        <dbReference type="Proteomes" id="UP000000770"/>
    </source>
</evidence>
<dbReference type="Proteomes" id="UP000000770">
    <property type="component" value="Chromosome"/>
</dbReference>